<evidence type="ECO:0000256" key="1">
    <source>
        <dbReference type="ARBA" id="ARBA00022512"/>
    </source>
</evidence>
<evidence type="ECO:0000256" key="3">
    <source>
        <dbReference type="ARBA" id="ARBA00022729"/>
    </source>
</evidence>
<comment type="caution">
    <text evidence="9">The sequence shown here is derived from an EMBL/GenBank/DDBJ whole genome shotgun (WGS) entry which is preliminary data.</text>
</comment>
<reference evidence="9 10" key="1">
    <citation type="journal article" date="2015" name="Genome Announc.">
        <title>Expanding the biotechnology potential of lactobacilli through comparative genomics of 213 strains and associated genera.</title>
        <authorList>
            <person name="Sun Z."/>
            <person name="Harris H.M."/>
            <person name="McCann A."/>
            <person name="Guo C."/>
            <person name="Argimon S."/>
            <person name="Zhang W."/>
            <person name="Yang X."/>
            <person name="Jeffery I.B."/>
            <person name="Cooney J.C."/>
            <person name="Kagawa T.F."/>
            <person name="Liu W."/>
            <person name="Song Y."/>
            <person name="Salvetti E."/>
            <person name="Wrobel A."/>
            <person name="Rasinkangas P."/>
            <person name="Parkhill J."/>
            <person name="Rea M.C."/>
            <person name="O'Sullivan O."/>
            <person name="Ritari J."/>
            <person name="Douillard F.P."/>
            <person name="Paul Ross R."/>
            <person name="Yang R."/>
            <person name="Briner A.E."/>
            <person name="Felis G.E."/>
            <person name="de Vos W.M."/>
            <person name="Barrangou R."/>
            <person name="Klaenhammer T.R."/>
            <person name="Caufield P.W."/>
            <person name="Cui Y."/>
            <person name="Zhang H."/>
            <person name="O'Toole P.W."/>
        </authorList>
    </citation>
    <scope>NUCLEOTIDE SEQUENCE [LARGE SCALE GENOMIC DNA]</scope>
    <source>
        <strain evidence="9 10">DSM 18527</strain>
    </source>
</reference>
<evidence type="ECO:0000256" key="7">
    <source>
        <dbReference type="SAM" id="Phobius"/>
    </source>
</evidence>
<feature type="transmembrane region" description="Helical" evidence="7">
    <location>
        <begin position="1353"/>
        <end position="1372"/>
    </location>
</feature>
<evidence type="ECO:0000313" key="10">
    <source>
        <dbReference type="Proteomes" id="UP000051236"/>
    </source>
</evidence>
<dbReference type="PANTHER" id="PTHR10068">
    <property type="entry name" value="BONE MARROW PROTEOGLYCAN"/>
    <property type="match status" value="1"/>
</dbReference>
<keyword evidence="10" id="KW-1185">Reference proteome</keyword>
<feature type="compositionally biased region" description="Low complexity" evidence="6">
    <location>
        <begin position="1206"/>
        <end position="1289"/>
    </location>
</feature>
<feature type="compositionally biased region" description="Polar residues" evidence="6">
    <location>
        <begin position="1167"/>
        <end position="1186"/>
    </location>
</feature>
<keyword evidence="7" id="KW-0472">Membrane</keyword>
<keyword evidence="5" id="KW-0175">Coiled coil</keyword>
<dbReference type="RefSeq" id="WP_057002540.1">
    <property type="nucleotide sequence ID" value="NZ_AZGA01000022.1"/>
</dbReference>
<dbReference type="NCBIfam" id="TIGR01167">
    <property type="entry name" value="LPXTG_anchor"/>
    <property type="match status" value="1"/>
</dbReference>
<dbReference type="InterPro" id="IPR022263">
    <property type="entry name" value="KxYKxGKxW"/>
</dbReference>
<keyword evidence="7" id="KW-0812">Transmembrane</keyword>
<feature type="region of interest" description="Disordered" evidence="6">
    <location>
        <begin position="1102"/>
        <end position="1346"/>
    </location>
</feature>
<feature type="region of interest" description="Disordered" evidence="6">
    <location>
        <begin position="52"/>
        <end position="255"/>
    </location>
</feature>
<accession>A0A0R1Y373</accession>
<dbReference type="PANTHER" id="PTHR10068:SF14">
    <property type="entry name" value="CELL WALL ADHESIN EAP1"/>
    <property type="match status" value="1"/>
</dbReference>
<feature type="compositionally biased region" description="Low complexity" evidence="6">
    <location>
        <begin position="1143"/>
        <end position="1162"/>
    </location>
</feature>
<dbReference type="STRING" id="1423734.FC83_GL002102"/>
<organism evidence="9 10">
    <name type="scientific">Agrilactobacillus composti DSM 18527 = JCM 14202</name>
    <dbReference type="NCBI Taxonomy" id="1423734"/>
    <lineage>
        <taxon>Bacteria</taxon>
        <taxon>Bacillati</taxon>
        <taxon>Bacillota</taxon>
        <taxon>Bacilli</taxon>
        <taxon>Lactobacillales</taxon>
        <taxon>Lactobacillaceae</taxon>
        <taxon>Agrilactobacillus</taxon>
    </lineage>
</organism>
<keyword evidence="7" id="KW-1133">Transmembrane helix</keyword>
<keyword evidence="2" id="KW-0964">Secreted</keyword>
<evidence type="ECO:0000256" key="5">
    <source>
        <dbReference type="SAM" id="Coils"/>
    </source>
</evidence>
<evidence type="ECO:0000256" key="6">
    <source>
        <dbReference type="SAM" id="MobiDB-lite"/>
    </source>
</evidence>
<feature type="compositionally biased region" description="Polar residues" evidence="6">
    <location>
        <begin position="52"/>
        <end position="69"/>
    </location>
</feature>
<proteinExistence type="predicted"/>
<dbReference type="InterPro" id="IPR019931">
    <property type="entry name" value="LPXTG_anchor"/>
</dbReference>
<keyword evidence="4" id="KW-0572">Peptidoglycan-anchor</keyword>
<evidence type="ECO:0000256" key="2">
    <source>
        <dbReference type="ARBA" id="ARBA00022525"/>
    </source>
</evidence>
<feature type="domain" description="Gram-positive cocci surface proteins LPxTG" evidence="8">
    <location>
        <begin position="1342"/>
        <end position="1378"/>
    </location>
</feature>
<evidence type="ECO:0000313" key="9">
    <source>
        <dbReference type="EMBL" id="KRM34763.1"/>
    </source>
</evidence>
<protein>
    <recommendedName>
        <fullName evidence="8">Gram-positive cocci surface proteins LPxTG domain-containing protein</fullName>
    </recommendedName>
</protein>
<dbReference type="eggNOG" id="COG4932">
    <property type="taxonomic scope" value="Bacteria"/>
</dbReference>
<dbReference type="Pfam" id="PF19258">
    <property type="entry name" value="KxYKxGKxW_sig"/>
    <property type="match status" value="1"/>
</dbReference>
<feature type="compositionally biased region" description="Low complexity" evidence="6">
    <location>
        <begin position="70"/>
        <end position="131"/>
    </location>
</feature>
<dbReference type="EMBL" id="AZGA01000022">
    <property type="protein sequence ID" value="KRM34763.1"/>
    <property type="molecule type" value="Genomic_DNA"/>
</dbReference>
<feature type="compositionally biased region" description="Low complexity" evidence="6">
    <location>
        <begin position="196"/>
        <end position="245"/>
    </location>
</feature>
<feature type="compositionally biased region" description="Polar residues" evidence="6">
    <location>
        <begin position="132"/>
        <end position="144"/>
    </location>
</feature>
<keyword evidence="3" id="KW-0732">Signal</keyword>
<evidence type="ECO:0000256" key="4">
    <source>
        <dbReference type="ARBA" id="ARBA00023088"/>
    </source>
</evidence>
<dbReference type="PATRIC" id="fig|1423734.3.peg.2124"/>
<gene>
    <name evidence="9" type="ORF">FC83_GL002102</name>
</gene>
<feature type="transmembrane region" description="Helical" evidence="7">
    <location>
        <begin position="21"/>
        <end position="37"/>
    </location>
</feature>
<feature type="coiled-coil region" evidence="5">
    <location>
        <begin position="378"/>
        <end position="405"/>
    </location>
</feature>
<feature type="compositionally biased region" description="Polar residues" evidence="6">
    <location>
        <begin position="1307"/>
        <end position="1346"/>
    </location>
</feature>
<keyword evidence="1" id="KW-0134">Cell wall</keyword>
<dbReference type="Pfam" id="PF00746">
    <property type="entry name" value="Gram_pos_anchor"/>
    <property type="match status" value="1"/>
</dbReference>
<name>A0A0R1Y373_9LACO</name>
<feature type="compositionally biased region" description="Polar residues" evidence="6">
    <location>
        <begin position="1102"/>
        <end position="1118"/>
    </location>
</feature>
<dbReference type="NCBIfam" id="TIGR03715">
    <property type="entry name" value="KxYKxGKxW"/>
    <property type="match status" value="1"/>
</dbReference>
<evidence type="ECO:0000259" key="8">
    <source>
        <dbReference type="PROSITE" id="PS50847"/>
    </source>
</evidence>
<feature type="compositionally biased region" description="Low complexity" evidence="6">
    <location>
        <begin position="145"/>
        <end position="170"/>
    </location>
</feature>
<dbReference type="PROSITE" id="PS50847">
    <property type="entry name" value="GRAM_POS_ANCHORING"/>
    <property type="match status" value="1"/>
</dbReference>
<dbReference type="Proteomes" id="UP000051236">
    <property type="component" value="Unassembled WGS sequence"/>
</dbReference>
<sequence>MFKATHQDPKLHYKMYKAGKNWVFAGLAAVSFGLALVDKPQVTQGAIDAAQTTSQVSANPKADASTSIDQSTATTPTASATQPITTPQTTTPMPQSTGQADPAPATEVATPPANVAQTSPTTTPQVTTSTPEQNQTPTTAENPVTQPTTTQTIAQTEPALPTADPKTAATDAKEPVVETTAPTDGKPTTPPVDPNATKTAATVSTTPAATVPEPNAADATTTPQADPKTAVEPPAETTPQQPTATDYPSAKAKTDHANDLVAQANQSAAALQALLQAPKPGDPAWQAQVNAALTELTNTAGAFSGTQVATDEVVTAYEAALKAMPTQPQPNAVQSVQTGGKNETATLANYNELVATYAAQVQTLLAQVQAGQANYATAEALNAAQQQLKAAADQLNAAIQQAVTRANAGDTSGTHQAVTAPDTAGHTLDDYKQAYDDALTAYNSQVIAYNNTNPAVQQPITPLDTNADTATTPDPTKNPAAKTYTDFKAEVAKTAAQNNAYNHYETANAAYHQAQSGFTDLAGAVTAWQTAANNYNQMVSGVNAGTTAKLTEADLQAQQAAVTNAQTNLAKAVNQFTTVNTTYQVALEAYQTALDTYTTATGQATQQAAPGYDPSNPTSPWHQFQAHITKLQTDFAPTGTASATVPGQNEMIMQQNMTQFQAAAKVAAAAQDLQAKITQINDAASAQQTAAQAWDTLTAKAKDDGRWAFFYPQIHGAGDDLTQKDYQYIDAVNGTTTPLTTTTKKADFDKTYTDIQVGTPVANYSAKDYADPAVTKTAQNASYAYLVNTFLDAVNAYNAGASAVNKINTGDPTAAAAVTTTVTNFKAGLEGPNGFSAQYQQLLQKLAGVAADPVQNAQALATLNNPNYLSTDGSDAAQKTLTTGGQTLVETVILGSGGWQDILKSNADNAVFINYQSFTPKQYTITDDGAGHQVFATALQRIFQSQFKDTNYNPTDFTLQPTYEVDGKTYYLAGYGIFQANNLNGNLKRTDQIFTFTNDNAEQEFVQNGLKLSGDPSQNSYINIYYIAQADYDAIATPNATGVNDLTIPSLKLDAVSAYGMDTALLAPMPATAVPATGPTYLAGTTVNPDFQAPAVTVQAPTITLNQPNVATPSTPGESGTPDPDNPGTPSEPGTPGEPGHPENPGTPSNPGNPNNPGTPTKPENPDNPTIPSNPGVPSNPDNPSHPTIPANPETPMNPGRPNDPDTPSNPENPSNPNTPNNPDNPINSETPNNPGMPNNPGNPSDPGTPNTPGTTNTPGNPEMPGNPGTPTIPGTDTSTITNANTPTTQALANHGTGQGLAAKAMQSGQLTNLAASHKPQASQPTHSQQAPQHQATKAATLPQTGEQSDTSLTVLGAVLTALSALFGWFLIAHKREH</sequence>